<dbReference type="Pfam" id="PF07686">
    <property type="entry name" value="V-set"/>
    <property type="match status" value="1"/>
</dbReference>
<dbReference type="PANTHER" id="PTHR11860:SF87">
    <property type="entry name" value="CMRF35-LIKE MOLECULE 8"/>
    <property type="match status" value="1"/>
</dbReference>
<organism evidence="7 8">
    <name type="scientific">Clupea harengus</name>
    <name type="common">Atlantic herring</name>
    <dbReference type="NCBI Taxonomy" id="7950"/>
    <lineage>
        <taxon>Eukaryota</taxon>
        <taxon>Metazoa</taxon>
        <taxon>Chordata</taxon>
        <taxon>Craniata</taxon>
        <taxon>Vertebrata</taxon>
        <taxon>Euteleostomi</taxon>
        <taxon>Actinopterygii</taxon>
        <taxon>Neopterygii</taxon>
        <taxon>Teleostei</taxon>
        <taxon>Clupei</taxon>
        <taxon>Clupeiformes</taxon>
        <taxon>Clupeoidei</taxon>
        <taxon>Clupeidae</taxon>
        <taxon>Clupea</taxon>
    </lineage>
</organism>
<dbReference type="SMART" id="SM00409">
    <property type="entry name" value="IG"/>
    <property type="match status" value="2"/>
</dbReference>
<name>A0A6P8GR54_CLUHA</name>
<feature type="domain" description="Immunoglobulin" evidence="6">
    <location>
        <begin position="21"/>
        <end position="115"/>
    </location>
</feature>
<evidence type="ECO:0000259" key="6">
    <source>
        <dbReference type="SMART" id="SM00409"/>
    </source>
</evidence>
<dbReference type="Gene3D" id="2.60.40.10">
    <property type="entry name" value="Immunoglobulins"/>
    <property type="match status" value="2"/>
</dbReference>
<dbReference type="InterPro" id="IPR050671">
    <property type="entry name" value="CD300_family_receptors"/>
</dbReference>
<dbReference type="GeneID" id="105889245"/>
<evidence type="ECO:0000256" key="3">
    <source>
        <dbReference type="ARBA" id="ARBA00023136"/>
    </source>
</evidence>
<dbReference type="OrthoDB" id="8920197at2759"/>
<dbReference type="KEGG" id="char:105889245"/>
<feature type="chain" id="PRO_5027819281" evidence="5">
    <location>
        <begin position="18"/>
        <end position="255"/>
    </location>
</feature>
<evidence type="ECO:0000256" key="2">
    <source>
        <dbReference type="ARBA" id="ARBA00022692"/>
    </source>
</evidence>
<protein>
    <submittedName>
        <fullName evidence="8">Uncharacterized protein LOC105889245</fullName>
    </submittedName>
</protein>
<accession>A0A6P8GR54</accession>
<keyword evidence="5" id="KW-0732">Signal</keyword>
<proteinExistence type="predicted"/>
<dbReference type="Proteomes" id="UP000515152">
    <property type="component" value="Chromosome 17"/>
</dbReference>
<evidence type="ECO:0000256" key="1">
    <source>
        <dbReference type="ARBA" id="ARBA00004370"/>
    </source>
</evidence>
<dbReference type="GO" id="GO:0004888">
    <property type="term" value="F:transmembrane signaling receptor activity"/>
    <property type="evidence" value="ECO:0007669"/>
    <property type="project" value="TreeGrafter"/>
</dbReference>
<dbReference type="InterPro" id="IPR013106">
    <property type="entry name" value="Ig_V-set"/>
</dbReference>
<feature type="region of interest" description="Disordered" evidence="4">
    <location>
        <begin position="226"/>
        <end position="255"/>
    </location>
</feature>
<dbReference type="RefSeq" id="XP_031440291.1">
    <property type="nucleotide sequence ID" value="XM_031584431.2"/>
</dbReference>
<dbReference type="SUPFAM" id="SSF48726">
    <property type="entry name" value="Immunoglobulin"/>
    <property type="match status" value="2"/>
</dbReference>
<dbReference type="AlphaFoldDB" id="A0A6P8GR54"/>
<keyword evidence="2" id="KW-0812">Transmembrane</keyword>
<sequence>MDFSIFILLTSFQGINSISTVDKVTVRKGESFILPCQYKAEYIYNKKILRRKQGGWRVIVDSKSSSDRFSMSDDPDQRVFTVKITNMRKADEGLYRCEIEPRSMDEYKNVYISVTGSPRLYVHSQSVTGYMDESITIKCYYKLKIRRKNWCNIDDRCNARSLDGMSVEVRHDDYEDGDDDDDEDEDARRGVLRVTLGGLQMRHTGWYYCSVGKLQMPVHLTVGQRATTQKTTTQPANNTTTTRTTTTTGRQGNSD</sequence>
<dbReference type="GO" id="GO:0005886">
    <property type="term" value="C:plasma membrane"/>
    <property type="evidence" value="ECO:0007669"/>
    <property type="project" value="TreeGrafter"/>
</dbReference>
<evidence type="ECO:0000256" key="4">
    <source>
        <dbReference type="SAM" id="MobiDB-lite"/>
    </source>
</evidence>
<gene>
    <name evidence="8" type="primary">LOC105889245</name>
</gene>
<feature type="signal peptide" evidence="5">
    <location>
        <begin position="1"/>
        <end position="17"/>
    </location>
</feature>
<evidence type="ECO:0000256" key="5">
    <source>
        <dbReference type="SAM" id="SignalP"/>
    </source>
</evidence>
<comment type="subcellular location">
    <subcellularLocation>
        <location evidence="1">Membrane</location>
    </subcellularLocation>
</comment>
<dbReference type="PANTHER" id="PTHR11860">
    <property type="entry name" value="POLYMERIC-IMMUNOGLOBULIN RECEPTOR"/>
    <property type="match status" value="1"/>
</dbReference>
<dbReference type="InterPro" id="IPR003599">
    <property type="entry name" value="Ig_sub"/>
</dbReference>
<feature type="domain" description="Immunoglobulin" evidence="6">
    <location>
        <begin position="124"/>
        <end position="223"/>
    </location>
</feature>
<keyword evidence="3" id="KW-0472">Membrane</keyword>
<dbReference type="InterPro" id="IPR036179">
    <property type="entry name" value="Ig-like_dom_sf"/>
</dbReference>
<evidence type="ECO:0000313" key="7">
    <source>
        <dbReference type="Proteomes" id="UP000515152"/>
    </source>
</evidence>
<keyword evidence="7" id="KW-1185">Reference proteome</keyword>
<evidence type="ECO:0000313" key="8">
    <source>
        <dbReference type="RefSeq" id="XP_031440291.1"/>
    </source>
</evidence>
<dbReference type="InterPro" id="IPR013783">
    <property type="entry name" value="Ig-like_fold"/>
</dbReference>
<reference evidence="8" key="1">
    <citation type="submission" date="2025-08" db="UniProtKB">
        <authorList>
            <consortium name="RefSeq"/>
        </authorList>
    </citation>
    <scope>IDENTIFICATION</scope>
</reference>